<dbReference type="Proteomes" id="UP000636579">
    <property type="component" value="Unassembled WGS sequence"/>
</dbReference>
<name>A0ABR9J624_9MICC</name>
<evidence type="ECO:0000256" key="1">
    <source>
        <dbReference type="ARBA" id="ARBA00023015"/>
    </source>
</evidence>
<accession>A0ABR9J624</accession>
<dbReference type="SMART" id="SM00420">
    <property type="entry name" value="HTH_DEOR"/>
    <property type="match status" value="1"/>
</dbReference>
<dbReference type="InterPro" id="IPR036390">
    <property type="entry name" value="WH_DNA-bd_sf"/>
</dbReference>
<sequence>MLSVKELCSLLKVSHMTVRRDISALESEGEVHSVPGGVRISRSIRIEPTYQDKSTAHLAAKRAMAAHAATMIRSGQTVFLDAGTTVGHVVQHLEGKKDLTLVTNDLTTAVRLSDISGLDVFQIGGHVDVRNRSTVGLFAAGMLGHFNFDLALMSTSSWDSASGVTTPSEAKVGVKQAAMSNSAMNVLVSGSEKYGLIGTFNVAPLDLFDQVITDSSMPSEELAQLSEAGVKIHVTET</sequence>
<evidence type="ECO:0000313" key="4">
    <source>
        <dbReference type="EMBL" id="MBE1514448.1"/>
    </source>
</evidence>
<dbReference type="InterPro" id="IPR014036">
    <property type="entry name" value="DeoR-like_C"/>
</dbReference>
<dbReference type="InterPro" id="IPR036388">
    <property type="entry name" value="WH-like_DNA-bd_sf"/>
</dbReference>
<dbReference type="Gene3D" id="3.40.50.1360">
    <property type="match status" value="1"/>
</dbReference>
<feature type="domain" description="HTH deoR-type" evidence="3">
    <location>
        <begin position="1"/>
        <end position="40"/>
    </location>
</feature>
<dbReference type="InterPro" id="IPR037171">
    <property type="entry name" value="NagB/RpiA_transferase-like"/>
</dbReference>
<dbReference type="PANTHER" id="PTHR30363">
    <property type="entry name" value="HTH-TYPE TRANSCRIPTIONAL REGULATOR SRLR-RELATED"/>
    <property type="match status" value="1"/>
</dbReference>
<dbReference type="Pfam" id="PF00455">
    <property type="entry name" value="DeoRC"/>
    <property type="match status" value="1"/>
</dbReference>
<keyword evidence="1" id="KW-0805">Transcription regulation</keyword>
<dbReference type="EMBL" id="JADBEE010000001">
    <property type="protein sequence ID" value="MBE1514448.1"/>
    <property type="molecule type" value="Genomic_DNA"/>
</dbReference>
<keyword evidence="5" id="KW-1185">Reference proteome</keyword>
<dbReference type="InterPro" id="IPR050313">
    <property type="entry name" value="Carb_Metab_HTH_regulators"/>
</dbReference>
<dbReference type="PROSITE" id="PS51000">
    <property type="entry name" value="HTH_DEOR_2"/>
    <property type="match status" value="1"/>
</dbReference>
<dbReference type="Gene3D" id="1.10.10.10">
    <property type="entry name" value="Winged helix-like DNA-binding domain superfamily/Winged helix DNA-binding domain"/>
    <property type="match status" value="1"/>
</dbReference>
<proteinExistence type="predicted"/>
<dbReference type="SUPFAM" id="SSF46785">
    <property type="entry name" value="Winged helix' DNA-binding domain"/>
    <property type="match status" value="1"/>
</dbReference>
<dbReference type="SUPFAM" id="SSF100950">
    <property type="entry name" value="NagB/RpiA/CoA transferase-like"/>
    <property type="match status" value="1"/>
</dbReference>
<protein>
    <submittedName>
        <fullName evidence="4">DeoR/GlpR family transcriptional regulator of sugar metabolism</fullName>
    </submittedName>
</protein>
<dbReference type="Pfam" id="PF08220">
    <property type="entry name" value="HTH_DeoR"/>
    <property type="match status" value="1"/>
</dbReference>
<evidence type="ECO:0000256" key="2">
    <source>
        <dbReference type="ARBA" id="ARBA00023163"/>
    </source>
</evidence>
<evidence type="ECO:0000313" key="5">
    <source>
        <dbReference type="Proteomes" id="UP000636579"/>
    </source>
</evidence>
<evidence type="ECO:0000259" key="3">
    <source>
        <dbReference type="PROSITE" id="PS51000"/>
    </source>
</evidence>
<dbReference type="PRINTS" id="PR00037">
    <property type="entry name" value="HTHLACR"/>
</dbReference>
<keyword evidence="2" id="KW-0804">Transcription</keyword>
<dbReference type="PANTHER" id="PTHR30363:SF58">
    <property type="entry name" value="REGULATORY PROTEIN, DEOR FAMILY"/>
    <property type="match status" value="1"/>
</dbReference>
<gene>
    <name evidence="4" type="ORF">H4W26_001203</name>
</gene>
<comment type="caution">
    <text evidence="4">The sequence shown here is derived from an EMBL/GenBank/DDBJ whole genome shotgun (WGS) entry which is preliminary data.</text>
</comment>
<dbReference type="InterPro" id="IPR001034">
    <property type="entry name" value="DeoR_HTH"/>
</dbReference>
<organism evidence="4 5">
    <name type="scientific">Nesterenkonia halotolerans</name>
    <dbReference type="NCBI Taxonomy" id="225325"/>
    <lineage>
        <taxon>Bacteria</taxon>
        <taxon>Bacillati</taxon>
        <taxon>Actinomycetota</taxon>
        <taxon>Actinomycetes</taxon>
        <taxon>Micrococcales</taxon>
        <taxon>Micrococcaceae</taxon>
        <taxon>Nesterenkonia</taxon>
    </lineage>
</organism>
<dbReference type="SMART" id="SM01134">
    <property type="entry name" value="DeoRC"/>
    <property type="match status" value="1"/>
</dbReference>
<reference evidence="4 5" key="1">
    <citation type="submission" date="2020-10" db="EMBL/GenBank/DDBJ databases">
        <title>Sequencing the genomes of 1000 actinobacteria strains.</title>
        <authorList>
            <person name="Klenk H.-P."/>
        </authorList>
    </citation>
    <scope>NUCLEOTIDE SEQUENCE [LARGE SCALE GENOMIC DNA]</scope>
    <source>
        <strain evidence="4 5">DSM 15474</strain>
    </source>
</reference>